<gene>
    <name evidence="1" type="ORF">IAB37_07840</name>
</gene>
<name>A0A9D1DYP4_9FIRM</name>
<proteinExistence type="predicted"/>
<comment type="caution">
    <text evidence="1">The sequence shown here is derived from an EMBL/GenBank/DDBJ whole genome shotgun (WGS) entry which is preliminary data.</text>
</comment>
<accession>A0A9D1DYP4</accession>
<protein>
    <submittedName>
        <fullName evidence="1">Alpha/beta hydrolase</fullName>
    </submittedName>
</protein>
<dbReference type="Pfam" id="PF00756">
    <property type="entry name" value="Esterase"/>
    <property type="match status" value="1"/>
</dbReference>
<organism evidence="1 2">
    <name type="scientific">Candidatus Faecivivens stercoravium</name>
    <dbReference type="NCBI Taxonomy" id="2840803"/>
    <lineage>
        <taxon>Bacteria</taxon>
        <taxon>Bacillati</taxon>
        <taxon>Bacillota</taxon>
        <taxon>Clostridia</taxon>
        <taxon>Eubacteriales</taxon>
        <taxon>Oscillospiraceae</taxon>
        <taxon>Oscillospiraceae incertae sedis</taxon>
        <taxon>Candidatus Faecivivens</taxon>
    </lineage>
</organism>
<dbReference type="PANTHER" id="PTHR48098:SF6">
    <property type="entry name" value="FERRI-BACILLIBACTIN ESTERASE BESA"/>
    <property type="match status" value="1"/>
</dbReference>
<sequence>MIQKFDVTITPFGLPRTVHLYLPAGYEKTAERYPVLYFYDGHNLFSDADATYGKSWGLGDYLDRCGKGFIAVGVECNHEGNGRLIEYYPFGEPVFGAERGLGDVYMRWVVEELKPYIDAHYRTLPGRESAMIGGSSMGGLMAAYSVIRHNDVFSKAACLSSSISLCMPQLLNLLEECPIESGTRVYLDWGGREAGNLEGLIRMTDCNLTLAHRLAGRGAQVYPRIVPGGEHCEASWERQIPVFMSYLWGI</sequence>
<dbReference type="SUPFAM" id="SSF53474">
    <property type="entry name" value="alpha/beta-Hydrolases"/>
    <property type="match status" value="1"/>
</dbReference>
<reference evidence="1" key="1">
    <citation type="submission" date="2020-10" db="EMBL/GenBank/DDBJ databases">
        <authorList>
            <person name="Gilroy R."/>
        </authorList>
    </citation>
    <scope>NUCLEOTIDE SEQUENCE</scope>
    <source>
        <strain evidence="1">CHK189-12415</strain>
    </source>
</reference>
<reference evidence="1" key="2">
    <citation type="journal article" date="2021" name="PeerJ">
        <title>Extensive microbial diversity within the chicken gut microbiome revealed by metagenomics and culture.</title>
        <authorList>
            <person name="Gilroy R."/>
            <person name="Ravi A."/>
            <person name="Getino M."/>
            <person name="Pursley I."/>
            <person name="Horton D.L."/>
            <person name="Alikhan N.F."/>
            <person name="Baker D."/>
            <person name="Gharbi K."/>
            <person name="Hall N."/>
            <person name="Watson M."/>
            <person name="Adriaenssens E.M."/>
            <person name="Foster-Nyarko E."/>
            <person name="Jarju S."/>
            <person name="Secka A."/>
            <person name="Antonio M."/>
            <person name="Oren A."/>
            <person name="Chaudhuri R.R."/>
            <person name="La Ragione R."/>
            <person name="Hildebrand F."/>
            <person name="Pallen M.J."/>
        </authorList>
    </citation>
    <scope>NUCLEOTIDE SEQUENCE</scope>
    <source>
        <strain evidence="1">CHK189-12415</strain>
    </source>
</reference>
<dbReference type="Gene3D" id="3.40.50.1820">
    <property type="entry name" value="alpha/beta hydrolase"/>
    <property type="match status" value="1"/>
</dbReference>
<dbReference type="InterPro" id="IPR050583">
    <property type="entry name" value="Mycobacterial_A85_antigen"/>
</dbReference>
<dbReference type="GO" id="GO:0016787">
    <property type="term" value="F:hydrolase activity"/>
    <property type="evidence" value="ECO:0007669"/>
    <property type="project" value="UniProtKB-KW"/>
</dbReference>
<dbReference type="PANTHER" id="PTHR48098">
    <property type="entry name" value="ENTEROCHELIN ESTERASE-RELATED"/>
    <property type="match status" value="1"/>
</dbReference>
<dbReference type="Proteomes" id="UP000824241">
    <property type="component" value="Unassembled WGS sequence"/>
</dbReference>
<dbReference type="AlphaFoldDB" id="A0A9D1DYP4"/>
<keyword evidence="1" id="KW-0378">Hydrolase</keyword>
<evidence type="ECO:0000313" key="2">
    <source>
        <dbReference type="Proteomes" id="UP000824241"/>
    </source>
</evidence>
<dbReference type="InterPro" id="IPR000801">
    <property type="entry name" value="Esterase-like"/>
</dbReference>
<evidence type="ECO:0000313" key="1">
    <source>
        <dbReference type="EMBL" id="HIR61466.1"/>
    </source>
</evidence>
<dbReference type="EMBL" id="DVHA01000252">
    <property type="protein sequence ID" value="HIR61466.1"/>
    <property type="molecule type" value="Genomic_DNA"/>
</dbReference>
<dbReference type="InterPro" id="IPR029058">
    <property type="entry name" value="AB_hydrolase_fold"/>
</dbReference>